<gene>
    <name evidence="2" type="ORF">ACHAXA_008665</name>
</gene>
<sequence length="257" mass="27418">MNPHPINNGGGQYSYPVVPANPAVLASTAAAAAQQRPQQHAGPTIVGATMTSTSSAAAAPAPRVAATSSTATSSTKALATSNPNGSNSNKFHPVGRYANESLSILRRAYAAAPTGGDNKRPRVKDCANVVGRLVHPLFLYANDNNRNNISHELCGDDSDSGNEAKKRRVDGKECSGESGDSAQMDVVASGGTEYQSQLRAELERYKRENLLLVKRRENVFKSLVTLHEMYETGLDGIARSNDLRFVPDNVMPDKLPK</sequence>
<dbReference type="AlphaFoldDB" id="A0ABD3R109"/>
<comment type="caution">
    <text evidence="2">The sequence shown here is derived from an EMBL/GenBank/DDBJ whole genome shotgun (WGS) entry which is preliminary data.</text>
</comment>
<evidence type="ECO:0000256" key="1">
    <source>
        <dbReference type="SAM" id="MobiDB-lite"/>
    </source>
</evidence>
<organism evidence="2 3">
    <name type="scientific">Cyclostephanos tholiformis</name>
    <dbReference type="NCBI Taxonomy" id="382380"/>
    <lineage>
        <taxon>Eukaryota</taxon>
        <taxon>Sar</taxon>
        <taxon>Stramenopiles</taxon>
        <taxon>Ochrophyta</taxon>
        <taxon>Bacillariophyta</taxon>
        <taxon>Coscinodiscophyceae</taxon>
        <taxon>Thalassiosirophycidae</taxon>
        <taxon>Stephanodiscales</taxon>
        <taxon>Stephanodiscaceae</taxon>
        <taxon>Cyclostephanos</taxon>
    </lineage>
</organism>
<dbReference type="Proteomes" id="UP001530377">
    <property type="component" value="Unassembled WGS sequence"/>
</dbReference>
<name>A0ABD3R109_9STRA</name>
<feature type="region of interest" description="Disordered" evidence="1">
    <location>
        <begin position="152"/>
        <end position="183"/>
    </location>
</feature>
<evidence type="ECO:0000313" key="2">
    <source>
        <dbReference type="EMBL" id="KAL3806223.1"/>
    </source>
</evidence>
<keyword evidence="3" id="KW-1185">Reference proteome</keyword>
<feature type="compositionally biased region" description="Low complexity" evidence="1">
    <location>
        <begin position="57"/>
        <end position="81"/>
    </location>
</feature>
<dbReference type="EMBL" id="JALLPB020000858">
    <property type="protein sequence ID" value="KAL3806223.1"/>
    <property type="molecule type" value="Genomic_DNA"/>
</dbReference>
<evidence type="ECO:0000313" key="3">
    <source>
        <dbReference type="Proteomes" id="UP001530377"/>
    </source>
</evidence>
<proteinExistence type="predicted"/>
<feature type="region of interest" description="Disordered" evidence="1">
    <location>
        <begin position="57"/>
        <end position="94"/>
    </location>
</feature>
<reference evidence="2 3" key="1">
    <citation type="submission" date="2024-10" db="EMBL/GenBank/DDBJ databases">
        <title>Updated reference genomes for cyclostephanoid diatoms.</title>
        <authorList>
            <person name="Roberts W.R."/>
            <person name="Alverson A.J."/>
        </authorList>
    </citation>
    <scope>NUCLEOTIDE SEQUENCE [LARGE SCALE GENOMIC DNA]</scope>
    <source>
        <strain evidence="2 3">AJA228-03</strain>
    </source>
</reference>
<protein>
    <submittedName>
        <fullName evidence="2">Uncharacterized protein</fullName>
    </submittedName>
</protein>
<accession>A0ABD3R109</accession>